<dbReference type="SUPFAM" id="SSF53807">
    <property type="entry name" value="Helical backbone' metal receptor"/>
    <property type="match status" value="1"/>
</dbReference>
<dbReference type="Gene3D" id="3.40.50.1980">
    <property type="entry name" value="Nitrogenase molybdenum iron protein domain"/>
    <property type="match status" value="2"/>
</dbReference>
<organism evidence="3 4">
    <name type="scientific">Stappia taiwanensis</name>
    <dbReference type="NCBI Taxonomy" id="992267"/>
    <lineage>
        <taxon>Bacteria</taxon>
        <taxon>Pseudomonadati</taxon>
        <taxon>Pseudomonadota</taxon>
        <taxon>Alphaproteobacteria</taxon>
        <taxon>Hyphomicrobiales</taxon>
        <taxon>Stappiaceae</taxon>
        <taxon>Stappia</taxon>
    </lineage>
</organism>
<reference evidence="3 4" key="2">
    <citation type="submission" date="2020-08" db="EMBL/GenBank/DDBJ databases">
        <title>Stappia taiwanensis sp. nov., isolated from a coastal thermal spring.</title>
        <authorList>
            <person name="Kampfer P."/>
        </authorList>
    </citation>
    <scope>NUCLEOTIDE SEQUENCE [LARGE SCALE GENOMIC DNA]</scope>
    <source>
        <strain evidence="3 4">DSM 23284</strain>
    </source>
</reference>
<sequence>MCRPAVSLLAAVLLALSGAGASAGELAGVAGTSGEVGSPPLRVVSMNLCTDQLALLLAAPGQLRALSHLASDESVSVLSARARALPRNHGLAEEILRLDPDLVIAGTYTTRATVNLLRRLGLRVAEFAPARNFADIRENLTRMGALLHREAQARALTEAFDRELARLSADKGGARRPVLGSYAANSYTTGGGTLEAEIVTAAGFRHLGTELGLSGATRLPLESLIVANPDYVMSWRRWTATPARSGEILTHPALQKWFGPERRLWSDDRYWICGAPFTVEAVTALAAAVPGDGS</sequence>
<gene>
    <name evidence="3" type="ORF">H1W37_15550</name>
</gene>
<accession>A0A838XX78</accession>
<dbReference type="Pfam" id="PF01497">
    <property type="entry name" value="Peripla_BP_2"/>
    <property type="match status" value="1"/>
</dbReference>
<dbReference type="EMBL" id="JACEON010000015">
    <property type="protein sequence ID" value="MBA4613076.1"/>
    <property type="molecule type" value="Genomic_DNA"/>
</dbReference>
<dbReference type="InterPro" id="IPR002491">
    <property type="entry name" value="ABC_transptr_periplasmic_BD"/>
</dbReference>
<dbReference type="InterPro" id="IPR050902">
    <property type="entry name" value="ABC_Transporter_SBP"/>
</dbReference>
<name>A0A838XX78_9HYPH</name>
<comment type="caution">
    <text evidence="3">The sequence shown here is derived from an EMBL/GenBank/DDBJ whole genome shotgun (WGS) entry which is preliminary data.</text>
</comment>
<feature type="domain" description="Fe/B12 periplasmic-binding" evidence="2">
    <location>
        <begin position="42"/>
        <end position="293"/>
    </location>
</feature>
<dbReference type="AlphaFoldDB" id="A0A838XX78"/>
<protein>
    <submittedName>
        <fullName evidence="3">ABC transporter substrate-binding protein</fullName>
    </submittedName>
</protein>
<dbReference type="PANTHER" id="PTHR30535:SF34">
    <property type="entry name" value="MOLYBDATE-BINDING PROTEIN MOLA"/>
    <property type="match status" value="1"/>
</dbReference>
<reference evidence="3 4" key="1">
    <citation type="submission" date="2020-07" db="EMBL/GenBank/DDBJ databases">
        <authorList>
            <person name="Li M."/>
        </authorList>
    </citation>
    <scope>NUCLEOTIDE SEQUENCE [LARGE SCALE GENOMIC DNA]</scope>
    <source>
        <strain evidence="3 4">DSM 23284</strain>
    </source>
</reference>
<dbReference type="PROSITE" id="PS50983">
    <property type="entry name" value="FE_B12_PBP"/>
    <property type="match status" value="1"/>
</dbReference>
<evidence type="ECO:0000313" key="4">
    <source>
        <dbReference type="Proteomes" id="UP000559404"/>
    </source>
</evidence>
<dbReference type="Proteomes" id="UP000559404">
    <property type="component" value="Unassembled WGS sequence"/>
</dbReference>
<evidence type="ECO:0000313" key="3">
    <source>
        <dbReference type="EMBL" id="MBA4613076.1"/>
    </source>
</evidence>
<dbReference type="PANTHER" id="PTHR30535">
    <property type="entry name" value="VITAMIN B12-BINDING PROTEIN"/>
    <property type="match status" value="1"/>
</dbReference>
<feature type="signal peptide" evidence="1">
    <location>
        <begin position="1"/>
        <end position="23"/>
    </location>
</feature>
<evidence type="ECO:0000256" key="1">
    <source>
        <dbReference type="SAM" id="SignalP"/>
    </source>
</evidence>
<proteinExistence type="predicted"/>
<keyword evidence="1" id="KW-0732">Signal</keyword>
<feature type="chain" id="PRO_5032684247" evidence="1">
    <location>
        <begin position="24"/>
        <end position="294"/>
    </location>
</feature>
<evidence type="ECO:0000259" key="2">
    <source>
        <dbReference type="PROSITE" id="PS50983"/>
    </source>
</evidence>
<keyword evidence="4" id="KW-1185">Reference proteome</keyword>
<dbReference type="RefSeq" id="WP_181761268.1">
    <property type="nucleotide sequence ID" value="NZ_BMCR01000007.1"/>
</dbReference>